<dbReference type="AlphaFoldDB" id="A0A4P1QXY8"/>
<dbReference type="PROSITE" id="PS51742">
    <property type="entry name" value="PPC"/>
    <property type="match status" value="1"/>
</dbReference>
<proteinExistence type="predicted"/>
<feature type="region of interest" description="Disordered" evidence="6">
    <location>
        <begin position="169"/>
        <end position="193"/>
    </location>
</feature>
<reference evidence="8 9" key="1">
    <citation type="journal article" date="2017" name="Plant Biotechnol. J.">
        <title>A comprehensive draft genome sequence for lupin (Lupinus angustifolius), an emerging health food: insights into plant-microbe interactions and legume evolution.</title>
        <authorList>
            <person name="Hane J.K."/>
            <person name="Ming Y."/>
            <person name="Kamphuis L.G."/>
            <person name="Nelson M.N."/>
            <person name="Garg G."/>
            <person name="Atkins C.A."/>
            <person name="Bayer P.E."/>
            <person name="Bravo A."/>
            <person name="Bringans S."/>
            <person name="Cannon S."/>
            <person name="Edwards D."/>
            <person name="Foley R."/>
            <person name="Gao L.L."/>
            <person name="Harrison M.J."/>
            <person name="Huang W."/>
            <person name="Hurgobin B."/>
            <person name="Li S."/>
            <person name="Liu C.W."/>
            <person name="McGrath A."/>
            <person name="Morahan G."/>
            <person name="Murray J."/>
            <person name="Weller J."/>
            <person name="Jian J."/>
            <person name="Singh K.B."/>
        </authorList>
    </citation>
    <scope>NUCLEOTIDE SEQUENCE [LARGE SCALE GENOMIC DNA]</scope>
    <source>
        <strain evidence="9">cv. Tanjil</strain>
        <tissue evidence="8">Whole plant</tissue>
    </source>
</reference>
<dbReference type="InterPro" id="IPR039605">
    <property type="entry name" value="AHL"/>
</dbReference>
<evidence type="ECO:0000313" key="8">
    <source>
        <dbReference type="EMBL" id="OIV97548.1"/>
    </source>
</evidence>
<evidence type="ECO:0000256" key="5">
    <source>
        <dbReference type="RuleBase" id="RU367031"/>
    </source>
</evidence>
<dbReference type="Gene3D" id="3.30.1330.80">
    <property type="entry name" value="Hypothetical protein, similar to alpha- acetolactate decarboxylase, domain 2"/>
    <property type="match status" value="1"/>
</dbReference>
<name>A0A4P1QXY8_LUPAN</name>
<dbReference type="Gramene" id="OIV97548">
    <property type="protein sequence ID" value="OIV97548"/>
    <property type="gene ID" value="TanjilG_12305"/>
</dbReference>
<organism evidence="8 9">
    <name type="scientific">Lupinus angustifolius</name>
    <name type="common">Narrow-leaved blue lupine</name>
    <dbReference type="NCBI Taxonomy" id="3871"/>
    <lineage>
        <taxon>Eukaryota</taxon>
        <taxon>Viridiplantae</taxon>
        <taxon>Streptophyta</taxon>
        <taxon>Embryophyta</taxon>
        <taxon>Tracheophyta</taxon>
        <taxon>Spermatophyta</taxon>
        <taxon>Magnoliopsida</taxon>
        <taxon>eudicotyledons</taxon>
        <taxon>Gunneridae</taxon>
        <taxon>Pentapetalae</taxon>
        <taxon>rosids</taxon>
        <taxon>fabids</taxon>
        <taxon>Fabales</taxon>
        <taxon>Fabaceae</taxon>
        <taxon>Papilionoideae</taxon>
        <taxon>50 kb inversion clade</taxon>
        <taxon>genistoids sensu lato</taxon>
        <taxon>core genistoids</taxon>
        <taxon>Genisteae</taxon>
        <taxon>Lupinus</taxon>
    </lineage>
</organism>
<evidence type="ECO:0000259" key="7">
    <source>
        <dbReference type="PROSITE" id="PS51742"/>
    </source>
</evidence>
<evidence type="ECO:0000256" key="2">
    <source>
        <dbReference type="ARBA" id="ARBA00023125"/>
    </source>
</evidence>
<dbReference type="SUPFAM" id="SSF117856">
    <property type="entry name" value="AF0104/ALDC/Ptd012-like"/>
    <property type="match status" value="1"/>
</dbReference>
<dbReference type="InterPro" id="IPR005175">
    <property type="entry name" value="PPC_dom"/>
</dbReference>
<gene>
    <name evidence="8" type="ORF">TanjilG_12305</name>
</gene>
<sequence length="193" mass="19760">MKKRGLAKQNEANASNGSPSRPFAVITGDASKKPGNKKQRVNEPGSSMATHVMIVNVGECISTEILALSRDLGRNICVLTANGEISRVKLRLPSNEHVTYEGGFVIQSLGGSLVLFDGGSGPSGRSGGLTVSFFGPSGHLVGGAVAGEMIAASTVQVVLLSFPGEFGNASKEPNKTGNSSAPAPPKVDVVDGE</sequence>
<comment type="function">
    <text evidence="5">Transcription factor that specifically binds AT-rich DNA sequences related to the nuclear matrix attachment regions (MARs).</text>
</comment>
<keyword evidence="4 5" id="KW-0539">Nucleus</keyword>
<protein>
    <recommendedName>
        <fullName evidence="5">AT-hook motif nuclear-localized protein</fullName>
    </recommendedName>
</protein>
<dbReference type="PANTHER" id="PTHR31500">
    <property type="entry name" value="AT-HOOK MOTIF NUCLEAR-LOCALIZED PROTEIN 9"/>
    <property type="match status" value="1"/>
</dbReference>
<comment type="domain">
    <text evidence="5">The PPC domain mediates interactions between AHL proteins.</text>
</comment>
<evidence type="ECO:0000256" key="1">
    <source>
        <dbReference type="ARBA" id="ARBA00023015"/>
    </source>
</evidence>
<evidence type="ECO:0000256" key="6">
    <source>
        <dbReference type="SAM" id="MobiDB-lite"/>
    </source>
</evidence>
<comment type="subcellular location">
    <subcellularLocation>
        <location evidence="5">Nucleus</location>
    </subcellularLocation>
</comment>
<keyword evidence="3 5" id="KW-0804">Transcription</keyword>
<evidence type="ECO:0000313" key="9">
    <source>
        <dbReference type="Proteomes" id="UP000188354"/>
    </source>
</evidence>
<keyword evidence="2 5" id="KW-0238">DNA-binding</keyword>
<feature type="region of interest" description="Disordered" evidence="6">
    <location>
        <begin position="1"/>
        <end position="45"/>
    </location>
</feature>
<dbReference type="GO" id="GO:0005634">
    <property type="term" value="C:nucleus"/>
    <property type="evidence" value="ECO:0007669"/>
    <property type="project" value="UniProtKB-SubCell"/>
</dbReference>
<feature type="compositionally biased region" description="Polar residues" evidence="6">
    <location>
        <begin position="10"/>
        <end position="19"/>
    </location>
</feature>
<dbReference type="Proteomes" id="UP000188354">
    <property type="component" value="Chromosome LG14"/>
</dbReference>
<dbReference type="STRING" id="3871.A0A4P1QXY8"/>
<evidence type="ECO:0000256" key="4">
    <source>
        <dbReference type="ARBA" id="ARBA00023242"/>
    </source>
</evidence>
<dbReference type="Pfam" id="PF03479">
    <property type="entry name" value="PCC"/>
    <property type="match status" value="1"/>
</dbReference>
<dbReference type="CDD" id="cd11378">
    <property type="entry name" value="DUF296"/>
    <property type="match status" value="1"/>
</dbReference>
<dbReference type="PANTHER" id="PTHR31500:SF57">
    <property type="entry name" value="AT-HOOK MOTIF NUCLEAR-LOCALIZED PROTEIN 10"/>
    <property type="match status" value="1"/>
</dbReference>
<dbReference type="GO" id="GO:0003680">
    <property type="term" value="F:minor groove of adenine-thymine-rich DNA binding"/>
    <property type="evidence" value="ECO:0007669"/>
    <property type="project" value="UniProtKB-UniRule"/>
</dbReference>
<dbReference type="EMBL" id="CM007374">
    <property type="protein sequence ID" value="OIV97548.1"/>
    <property type="molecule type" value="Genomic_DNA"/>
</dbReference>
<keyword evidence="9" id="KW-1185">Reference proteome</keyword>
<accession>A0A4P1QXY8</accession>
<keyword evidence="1 5" id="KW-0805">Transcription regulation</keyword>
<feature type="domain" description="PPC" evidence="7">
    <location>
        <begin position="45"/>
        <end position="184"/>
    </location>
</feature>
<evidence type="ECO:0000256" key="3">
    <source>
        <dbReference type="ARBA" id="ARBA00023163"/>
    </source>
</evidence>